<reference evidence="2 3" key="1">
    <citation type="submission" date="2018-12" db="EMBL/GenBank/DDBJ databases">
        <title>Pseudomonas aeruginosa Diversity Panel.</title>
        <authorList>
            <person name="Snesrud E."/>
            <person name="Mcgann P."/>
        </authorList>
    </citation>
    <scope>NUCLEOTIDE SEQUENCE [LARGE SCALE GENOMIC DNA]</scope>
    <source>
        <strain evidence="2 3">MRSN6241</strain>
    </source>
</reference>
<comment type="caution">
    <text evidence="2">The sequence shown here is derived from an EMBL/GenBank/DDBJ whole genome shotgun (WGS) entry which is preliminary data.</text>
</comment>
<gene>
    <name evidence="2" type="ORF">DY940_03580</name>
</gene>
<name>A0ABD7KAR0_PSEAI</name>
<organism evidence="2 3">
    <name type="scientific">Pseudomonas aeruginosa</name>
    <dbReference type="NCBI Taxonomy" id="287"/>
    <lineage>
        <taxon>Bacteria</taxon>
        <taxon>Pseudomonadati</taxon>
        <taxon>Pseudomonadota</taxon>
        <taxon>Gammaproteobacteria</taxon>
        <taxon>Pseudomonadales</taxon>
        <taxon>Pseudomonadaceae</taxon>
        <taxon>Pseudomonas</taxon>
    </lineage>
</organism>
<feature type="compositionally biased region" description="Basic and acidic residues" evidence="1">
    <location>
        <begin position="1"/>
        <end position="16"/>
    </location>
</feature>
<dbReference type="EMBL" id="RXTL01000005">
    <property type="protein sequence ID" value="RTS51895.1"/>
    <property type="molecule type" value="Genomic_DNA"/>
</dbReference>
<dbReference type="AlphaFoldDB" id="A0ABD7KAR0"/>
<protein>
    <submittedName>
        <fullName evidence="2">Uncharacterized protein</fullName>
    </submittedName>
</protein>
<evidence type="ECO:0000313" key="2">
    <source>
        <dbReference type="EMBL" id="RTS51895.1"/>
    </source>
</evidence>
<dbReference type="Proteomes" id="UP000276985">
    <property type="component" value="Unassembled WGS sequence"/>
</dbReference>
<sequence>MGADRGVNDDIRRPEYRSSPLRRLLYPGPFPQAGGASGARQAGSAARRVTAKRLSAVAHP</sequence>
<feature type="region of interest" description="Disordered" evidence="1">
    <location>
        <begin position="1"/>
        <end position="60"/>
    </location>
</feature>
<evidence type="ECO:0000256" key="1">
    <source>
        <dbReference type="SAM" id="MobiDB-lite"/>
    </source>
</evidence>
<evidence type="ECO:0000313" key="3">
    <source>
        <dbReference type="Proteomes" id="UP000276985"/>
    </source>
</evidence>
<feature type="compositionally biased region" description="Low complexity" evidence="1">
    <location>
        <begin position="32"/>
        <end position="48"/>
    </location>
</feature>
<proteinExistence type="predicted"/>
<accession>A0ABD7KAR0</accession>